<organism evidence="1 2">
    <name type="scientific">Hymenobacter montanus</name>
    <dbReference type="NCBI Taxonomy" id="2771359"/>
    <lineage>
        <taxon>Bacteria</taxon>
        <taxon>Pseudomonadati</taxon>
        <taxon>Bacteroidota</taxon>
        <taxon>Cytophagia</taxon>
        <taxon>Cytophagales</taxon>
        <taxon>Hymenobacteraceae</taxon>
        <taxon>Hymenobacter</taxon>
    </lineage>
</organism>
<keyword evidence="2" id="KW-1185">Reference proteome</keyword>
<gene>
    <name evidence="1" type="ORF">IC235_05290</name>
</gene>
<accession>A0A927BAV0</accession>
<dbReference type="PANTHER" id="PTHR38477">
    <property type="entry name" value="HYPOTHETICAL EXPORTED PROTEIN"/>
    <property type="match status" value="1"/>
</dbReference>
<dbReference type="RefSeq" id="WP_191004118.1">
    <property type="nucleotide sequence ID" value="NZ_JACXAD010000004.1"/>
</dbReference>
<proteinExistence type="predicted"/>
<dbReference type="Proteomes" id="UP000612233">
    <property type="component" value="Unassembled WGS sequence"/>
</dbReference>
<dbReference type="EMBL" id="JACXAD010000004">
    <property type="protein sequence ID" value="MBD2767301.1"/>
    <property type="molecule type" value="Genomic_DNA"/>
</dbReference>
<evidence type="ECO:0000313" key="2">
    <source>
        <dbReference type="Proteomes" id="UP000612233"/>
    </source>
</evidence>
<dbReference type="PANTHER" id="PTHR38477:SF1">
    <property type="entry name" value="MUREIN L,D-TRANSPEPTIDASE CATALYTIC DOMAIN FAMILY PROTEIN"/>
    <property type="match status" value="1"/>
</dbReference>
<sequence>MGVKETGAASQGAVYRWVLGRYLLVLITLLGLGTGCQYRSGDADTRQPAASRGAAPVVWAAHQSATPASFPAALPDSLALTPVPVVPNVPDTLRLAIRQLHAALGAAAADLRPEVLEQACVGYLTLHPTGRIERGGLLAVADMDLPNTTERLWVLDLKKGRVLHRSLVAHGRGSGHLRARHFSNQEKSACTSLGFYRTAGTYDGIHGYSRRIEGLDKGQNANAFDRYIVLHAADYASPGYIQKYGHLGYSRGCPALPPEQFKGIIGSLRAGSLLLLSGPGLASRWLDGRAAGRRFLARGWQ</sequence>
<evidence type="ECO:0000313" key="1">
    <source>
        <dbReference type="EMBL" id="MBD2767301.1"/>
    </source>
</evidence>
<reference evidence="1" key="1">
    <citation type="submission" date="2020-09" db="EMBL/GenBank/DDBJ databases">
        <authorList>
            <person name="Kim M.K."/>
        </authorList>
    </citation>
    <scope>NUCLEOTIDE SEQUENCE</scope>
    <source>
        <strain evidence="1">BT664</strain>
    </source>
</reference>
<dbReference type="AlphaFoldDB" id="A0A927BAV0"/>
<dbReference type="InterPro" id="IPR032676">
    <property type="entry name" value="YkuD_2"/>
</dbReference>
<protein>
    <submittedName>
        <fullName evidence="1">Murein L,D-transpeptidase catalytic domain family protein</fullName>
    </submittedName>
</protein>
<dbReference type="Pfam" id="PF13645">
    <property type="entry name" value="YkuD_2"/>
    <property type="match status" value="1"/>
</dbReference>
<comment type="caution">
    <text evidence="1">The sequence shown here is derived from an EMBL/GenBank/DDBJ whole genome shotgun (WGS) entry which is preliminary data.</text>
</comment>
<name>A0A927BAV0_9BACT</name>